<dbReference type="EMBL" id="JANQDX010000017">
    <property type="protein sequence ID" value="KAL0908227.1"/>
    <property type="molecule type" value="Genomic_DNA"/>
</dbReference>
<feature type="compositionally biased region" description="Basic and acidic residues" evidence="4">
    <location>
        <begin position="224"/>
        <end position="241"/>
    </location>
</feature>
<reference evidence="6 7" key="1">
    <citation type="journal article" date="2024" name="Plant Biotechnol. J.">
        <title>Dendrobium thyrsiflorum genome and its molecular insights into genes involved in important horticultural traits.</title>
        <authorList>
            <person name="Chen B."/>
            <person name="Wang J.Y."/>
            <person name="Zheng P.J."/>
            <person name="Li K.L."/>
            <person name="Liang Y.M."/>
            <person name="Chen X.F."/>
            <person name="Zhang C."/>
            <person name="Zhao X."/>
            <person name="He X."/>
            <person name="Zhang G.Q."/>
            <person name="Liu Z.J."/>
            <person name="Xu Q."/>
        </authorList>
    </citation>
    <scope>NUCLEOTIDE SEQUENCE [LARGE SCALE GENOMIC DNA]</scope>
    <source>
        <strain evidence="6">GZMU011</strain>
    </source>
</reference>
<dbReference type="SMART" id="SM00338">
    <property type="entry name" value="BRLZ"/>
    <property type="match status" value="1"/>
</dbReference>
<dbReference type="GO" id="GO:0005634">
    <property type="term" value="C:nucleus"/>
    <property type="evidence" value="ECO:0007669"/>
    <property type="project" value="UniProtKB-ARBA"/>
</dbReference>
<evidence type="ECO:0000256" key="4">
    <source>
        <dbReference type="SAM" id="MobiDB-lite"/>
    </source>
</evidence>
<evidence type="ECO:0000313" key="6">
    <source>
        <dbReference type="EMBL" id="KAL0908227.1"/>
    </source>
</evidence>
<proteinExistence type="predicted"/>
<gene>
    <name evidence="6" type="ORF">M5K25_022708</name>
</gene>
<dbReference type="PANTHER" id="PTHR46835">
    <property type="entry name" value="BASIC-LEUCINE ZIPPER (BZIP) TRANSCRIPTION FACTOR FAMILY PROTEIN-RELATED"/>
    <property type="match status" value="1"/>
</dbReference>
<dbReference type="InterPro" id="IPR044797">
    <property type="entry name" value="At4g06598-like"/>
</dbReference>
<dbReference type="PANTHER" id="PTHR46835:SF3">
    <property type="entry name" value="BASIC-LEUCINE ZIPPER (BZIP) TRANSCRIPTION FACTOR FAMILY PROTEIN"/>
    <property type="match status" value="1"/>
</dbReference>
<evidence type="ECO:0000256" key="3">
    <source>
        <dbReference type="SAM" id="Coils"/>
    </source>
</evidence>
<accession>A0ABD0UCX6</accession>
<evidence type="ECO:0000256" key="1">
    <source>
        <dbReference type="ARBA" id="ARBA00023015"/>
    </source>
</evidence>
<dbReference type="SUPFAM" id="SSF57959">
    <property type="entry name" value="Leucine zipper domain"/>
    <property type="match status" value="1"/>
</dbReference>
<dbReference type="CDD" id="cd14703">
    <property type="entry name" value="bZIP_plant_RF2"/>
    <property type="match status" value="1"/>
</dbReference>
<comment type="caution">
    <text evidence="6">The sequence shown here is derived from an EMBL/GenBank/DDBJ whole genome shotgun (WGS) entry which is preliminary data.</text>
</comment>
<keyword evidence="3" id="KW-0175">Coiled coil</keyword>
<dbReference type="InterPro" id="IPR004827">
    <property type="entry name" value="bZIP"/>
</dbReference>
<sequence length="391" mass="44543">MFFMRELEFSQVWGGLEPMENMKVASTSRNTGKQSFLPPKSPFPSIAAPAYADYGSVGSRRAPKLREGNRCHQRTSSESFIIEEQPSWLDDLLNEPETPAPARRGAHRRSSSDSFAYLDNAYSNMDNLTQGECRGKTITSMPSWGSHEFDQLKDIQHHYLEGNLFSRNLFDRQQNRVWESALNVGNYSKSVPVAKEKNSHSGSFGGTSKEPEAVVPCAIEKLEQEDSPKDSKNVLEKKDASQFKNSQSEFDAKRVKQQFAQRSRVRKLQYIADLERSVQALQAEQMEVSAELEFLDQQNLMLNLENKALKQRLDSLAQEHLVKNLQRDMLDREIARLRSLFQQQQQQKLPQEVASSHRRSNSRDLDSQFANLSIKLTEGNSGRDPVTGLRI</sequence>
<feature type="coiled-coil region" evidence="3">
    <location>
        <begin position="271"/>
        <end position="347"/>
    </location>
</feature>
<evidence type="ECO:0000313" key="7">
    <source>
        <dbReference type="Proteomes" id="UP001552299"/>
    </source>
</evidence>
<dbReference type="InterPro" id="IPR044759">
    <property type="entry name" value="bZIP_RF2"/>
</dbReference>
<dbReference type="Proteomes" id="UP001552299">
    <property type="component" value="Unassembled WGS sequence"/>
</dbReference>
<organism evidence="6 7">
    <name type="scientific">Dendrobium thyrsiflorum</name>
    <name type="common">Pinecone-like raceme dendrobium</name>
    <name type="synonym">Orchid</name>
    <dbReference type="NCBI Taxonomy" id="117978"/>
    <lineage>
        <taxon>Eukaryota</taxon>
        <taxon>Viridiplantae</taxon>
        <taxon>Streptophyta</taxon>
        <taxon>Embryophyta</taxon>
        <taxon>Tracheophyta</taxon>
        <taxon>Spermatophyta</taxon>
        <taxon>Magnoliopsida</taxon>
        <taxon>Liliopsida</taxon>
        <taxon>Asparagales</taxon>
        <taxon>Orchidaceae</taxon>
        <taxon>Epidendroideae</taxon>
        <taxon>Malaxideae</taxon>
        <taxon>Dendrobiinae</taxon>
        <taxon>Dendrobium</taxon>
    </lineage>
</organism>
<protein>
    <recommendedName>
        <fullName evidence="5">BZIP domain-containing protein</fullName>
    </recommendedName>
</protein>
<feature type="domain" description="BZIP" evidence="5">
    <location>
        <begin position="249"/>
        <end position="308"/>
    </location>
</feature>
<keyword evidence="2" id="KW-0804">Transcription</keyword>
<name>A0ABD0UCX6_DENTH</name>
<dbReference type="AlphaFoldDB" id="A0ABD0UCX6"/>
<dbReference type="InterPro" id="IPR046347">
    <property type="entry name" value="bZIP_sf"/>
</dbReference>
<feature type="region of interest" description="Disordered" evidence="4">
    <location>
        <begin position="224"/>
        <end position="249"/>
    </location>
</feature>
<evidence type="ECO:0000256" key="2">
    <source>
        <dbReference type="ARBA" id="ARBA00023163"/>
    </source>
</evidence>
<dbReference type="Gene3D" id="1.20.5.170">
    <property type="match status" value="1"/>
</dbReference>
<keyword evidence="1" id="KW-0805">Transcription regulation</keyword>
<keyword evidence="7" id="KW-1185">Reference proteome</keyword>
<evidence type="ECO:0000259" key="5">
    <source>
        <dbReference type="SMART" id="SM00338"/>
    </source>
</evidence>